<dbReference type="Proteomes" id="UP000245712">
    <property type="component" value="Unassembled WGS sequence"/>
</dbReference>
<dbReference type="CDD" id="cd19080">
    <property type="entry name" value="AKR_AKR9A_9B"/>
    <property type="match status" value="1"/>
</dbReference>
<dbReference type="Gene3D" id="3.20.20.100">
    <property type="entry name" value="NADP-dependent oxidoreductase domain"/>
    <property type="match status" value="1"/>
</dbReference>
<dbReference type="InterPro" id="IPR023210">
    <property type="entry name" value="NADP_OxRdtase_dom"/>
</dbReference>
<dbReference type="RefSeq" id="WP_116611188.1">
    <property type="nucleotide sequence ID" value="NZ_CAJZAT010000185.1"/>
</dbReference>
<keyword evidence="1" id="KW-0560">Oxidoreductase</keyword>
<evidence type="ECO:0000313" key="3">
    <source>
        <dbReference type="EMBL" id="PVX83880.1"/>
    </source>
</evidence>
<dbReference type="Pfam" id="PF00248">
    <property type="entry name" value="Aldo_ket_red"/>
    <property type="match status" value="1"/>
</dbReference>
<comment type="caution">
    <text evidence="3">The sequence shown here is derived from an EMBL/GenBank/DDBJ whole genome shotgun (WGS) entry which is preliminary data.</text>
</comment>
<proteinExistence type="predicted"/>
<dbReference type="InterPro" id="IPR050523">
    <property type="entry name" value="AKR_Detox_Biosynth"/>
</dbReference>
<name>A0ABX5KNJ8_9BURK</name>
<evidence type="ECO:0000256" key="1">
    <source>
        <dbReference type="ARBA" id="ARBA00023002"/>
    </source>
</evidence>
<protein>
    <submittedName>
        <fullName evidence="3">Aryl-alcohol dehydrogenase-like predicted oxidoreductase</fullName>
    </submittedName>
</protein>
<reference evidence="3 4" key="1">
    <citation type="submission" date="2018-05" db="EMBL/GenBank/DDBJ databases">
        <title>Genomic Encyclopedia of Type Strains, Phase IV (KMG-V): Genome sequencing to study the core and pangenomes of soil and plant-associated prokaryotes.</title>
        <authorList>
            <person name="Whitman W."/>
        </authorList>
    </citation>
    <scope>NUCLEOTIDE SEQUENCE [LARGE SCALE GENOMIC DNA]</scope>
    <source>
        <strain evidence="3 4">SCZa-39</strain>
    </source>
</reference>
<organism evidence="3 4">
    <name type="scientific">Paraburkholderia unamae</name>
    <dbReference type="NCBI Taxonomy" id="219649"/>
    <lineage>
        <taxon>Bacteria</taxon>
        <taxon>Pseudomonadati</taxon>
        <taxon>Pseudomonadota</taxon>
        <taxon>Betaproteobacteria</taxon>
        <taxon>Burkholderiales</taxon>
        <taxon>Burkholderiaceae</taxon>
        <taxon>Paraburkholderia</taxon>
    </lineage>
</organism>
<dbReference type="EMBL" id="QEOB01000006">
    <property type="protein sequence ID" value="PVX83880.1"/>
    <property type="molecule type" value="Genomic_DNA"/>
</dbReference>
<gene>
    <name evidence="3" type="ORF">C7402_106293</name>
</gene>
<accession>A0ABX5KNJ8</accession>
<dbReference type="PANTHER" id="PTHR43364">
    <property type="entry name" value="NADH-SPECIFIC METHYLGLYOXAL REDUCTASE-RELATED"/>
    <property type="match status" value="1"/>
</dbReference>
<dbReference type="InterPro" id="IPR036812">
    <property type="entry name" value="NAD(P)_OxRdtase_dom_sf"/>
</dbReference>
<evidence type="ECO:0000259" key="2">
    <source>
        <dbReference type="Pfam" id="PF00248"/>
    </source>
</evidence>
<sequence>MKLDRYTLLGRSGLRVSPIALGTMTFGTEWGWGADEAAAQRLFDLYVDAGGNFIDTADLYTEGTSESWVGRFAAARGVRERLVIATKYSYNAESGNPNAGGNHRKNLLRALEGSLKRLGTDYIDLYYLHTWDRMTPVDEVMRAMDDAVRAGKIRYVGLSDVPAWYAGRAQTLADWRGFEPVAAMQLEYSLIERNAEHEFADLATQLGMGLVPWSPLGMGVLSGKYRPSQTSADGADGAHNASGLVGVSGEGRLQTVGAKPPPGFDKLSPRNFAIVAELERVAHEANRPMAQVALNWLYQKRGVASIIVGATQVSQLEQSLGALEFTLAPELVARLDAASEPAHPFPYYMFADGHQARIHGQVDVRATPDNHAHVQRVPAPPATQS</sequence>
<feature type="domain" description="NADP-dependent oxidoreductase" evidence="2">
    <location>
        <begin position="18"/>
        <end position="339"/>
    </location>
</feature>
<evidence type="ECO:0000313" key="4">
    <source>
        <dbReference type="Proteomes" id="UP000245712"/>
    </source>
</evidence>
<dbReference type="PANTHER" id="PTHR43364:SF4">
    <property type="entry name" value="NAD(P)-LINKED OXIDOREDUCTASE SUPERFAMILY PROTEIN"/>
    <property type="match status" value="1"/>
</dbReference>
<dbReference type="SUPFAM" id="SSF51430">
    <property type="entry name" value="NAD(P)-linked oxidoreductase"/>
    <property type="match status" value="1"/>
</dbReference>
<keyword evidence="4" id="KW-1185">Reference proteome</keyword>